<evidence type="ECO:0008006" key="4">
    <source>
        <dbReference type="Google" id="ProtNLM"/>
    </source>
</evidence>
<organism evidence="2 3">
    <name type="scientific">Coccomyxa subellipsoidea</name>
    <dbReference type="NCBI Taxonomy" id="248742"/>
    <lineage>
        <taxon>Eukaryota</taxon>
        <taxon>Viridiplantae</taxon>
        <taxon>Chlorophyta</taxon>
        <taxon>core chlorophytes</taxon>
        <taxon>Trebouxiophyceae</taxon>
        <taxon>Trebouxiophyceae incertae sedis</taxon>
        <taxon>Coccomyxaceae</taxon>
        <taxon>Coccomyxa</taxon>
    </lineage>
</organism>
<gene>
    <name evidence="2" type="ORF">WJX75_002563</name>
</gene>
<feature type="signal peptide" evidence="1">
    <location>
        <begin position="1"/>
        <end position="20"/>
    </location>
</feature>
<dbReference type="PROSITE" id="PS00287">
    <property type="entry name" value="CYSTATIN"/>
    <property type="match status" value="1"/>
</dbReference>
<name>A0ABR2YBD1_9CHLO</name>
<keyword evidence="1" id="KW-0732">Signal</keyword>
<dbReference type="InterPro" id="IPR018073">
    <property type="entry name" value="Prot_inh_cystat_CS"/>
</dbReference>
<evidence type="ECO:0000313" key="3">
    <source>
        <dbReference type="Proteomes" id="UP001491310"/>
    </source>
</evidence>
<keyword evidence="3" id="KW-1185">Reference proteome</keyword>
<evidence type="ECO:0000313" key="2">
    <source>
        <dbReference type="EMBL" id="KAK9901570.1"/>
    </source>
</evidence>
<comment type="caution">
    <text evidence="2">The sequence shown here is derived from an EMBL/GenBank/DDBJ whole genome shotgun (WGS) entry which is preliminary data.</text>
</comment>
<evidence type="ECO:0000256" key="1">
    <source>
        <dbReference type="SAM" id="SignalP"/>
    </source>
</evidence>
<dbReference type="Proteomes" id="UP001491310">
    <property type="component" value="Unassembled WGS sequence"/>
</dbReference>
<dbReference type="EMBL" id="JALJOT010000017">
    <property type="protein sequence ID" value="KAK9901570.1"/>
    <property type="molecule type" value="Genomic_DNA"/>
</dbReference>
<feature type="chain" id="PRO_5046184902" description="Cystatin domain-containing protein" evidence="1">
    <location>
        <begin position="21"/>
        <end position="195"/>
    </location>
</feature>
<proteinExistence type="predicted"/>
<accession>A0ABR2YBD1</accession>
<protein>
    <recommendedName>
        <fullName evidence="4">Cystatin domain-containing protein</fullName>
    </recommendedName>
</protein>
<sequence>MRKAVCTVALLFVLGVSALAAPSPQTSPVQRHLGKAIFAPAPGPSFAALAPLQPVPYDSESKSNEVRPLPCRTETADGQGYMGSYKPVTAEDEKNGLANDFAPVAWQNFTQNQAITGCVTGSVHPVSFNVTEACKQLVAGTNYAFEFEVFFDCTSQQRSGSFGSVTLDAVMFSPLPIKGQNLSPQVSSVWNITEA</sequence>
<reference evidence="2 3" key="1">
    <citation type="journal article" date="2024" name="Nat. Commun.">
        <title>Phylogenomics reveals the evolutionary origins of lichenization in chlorophyte algae.</title>
        <authorList>
            <person name="Puginier C."/>
            <person name="Libourel C."/>
            <person name="Otte J."/>
            <person name="Skaloud P."/>
            <person name="Haon M."/>
            <person name="Grisel S."/>
            <person name="Petersen M."/>
            <person name="Berrin J.G."/>
            <person name="Delaux P.M."/>
            <person name="Dal Grande F."/>
            <person name="Keller J."/>
        </authorList>
    </citation>
    <scope>NUCLEOTIDE SEQUENCE [LARGE SCALE GENOMIC DNA]</scope>
    <source>
        <strain evidence="2 3">SAG 216-7</strain>
    </source>
</reference>